<sequence>MESITFKIYLENRITLLENIFKCYLCHFEVSQEDHKLLQKHLSDSPHQTRLSQIDEKVRASQSKLLSTISGQKHGELMRNCVILERQPCSFRCHACKCSVSGLPNILEHIRGLRHSNSIKASIHQQANERVLEKEKLETNNTNSSSHSKSLSRVPDCITCNSNNVYECQICHCTVGSLQNAHQHVQGYNHKKTINITHSQKSKQTKVVKNISYDATIEESTHSLISNISYCKLCKETLRSHSALQCHALQHLYLEVDFLLPPDILIFTQNVNAEQIVQCSLCQITLLNYANVGKHFRSKEHKDRLAHFTHLRSDLTENDFCSSSIKDIMLKGFKFEPSKHIIINSICDACNVLMPPSSEREHVTGKKHAMNLLKNVNPSSIHPQNGKKPYFDLKNTYPCFVCNASFADVVELLDHYNSYVHRCRITNLYKIQQSPFVNFTKVHNKTVLNCSLCCANKMLSLRVAVDHILGKKHRNSLELVAATHTAKLSQDFHAIHSQKIEIFENISDGDQLKANNSADKVTQRK</sequence>
<keyword evidence="2" id="KW-1185">Reference proteome</keyword>
<evidence type="ECO:0000313" key="1">
    <source>
        <dbReference type="EMBL" id="KAJ8687062.1"/>
    </source>
</evidence>
<dbReference type="Proteomes" id="UP001239111">
    <property type="component" value="Chromosome 1"/>
</dbReference>
<evidence type="ECO:0000313" key="2">
    <source>
        <dbReference type="Proteomes" id="UP001239111"/>
    </source>
</evidence>
<gene>
    <name evidence="1" type="ORF">QAD02_022856</name>
</gene>
<organism evidence="1 2">
    <name type="scientific">Eretmocerus hayati</name>
    <dbReference type="NCBI Taxonomy" id="131215"/>
    <lineage>
        <taxon>Eukaryota</taxon>
        <taxon>Metazoa</taxon>
        <taxon>Ecdysozoa</taxon>
        <taxon>Arthropoda</taxon>
        <taxon>Hexapoda</taxon>
        <taxon>Insecta</taxon>
        <taxon>Pterygota</taxon>
        <taxon>Neoptera</taxon>
        <taxon>Endopterygota</taxon>
        <taxon>Hymenoptera</taxon>
        <taxon>Apocrita</taxon>
        <taxon>Proctotrupomorpha</taxon>
        <taxon>Chalcidoidea</taxon>
        <taxon>Aphelinidae</taxon>
        <taxon>Aphelininae</taxon>
        <taxon>Eretmocerus</taxon>
    </lineage>
</organism>
<comment type="caution">
    <text evidence="1">The sequence shown here is derived from an EMBL/GenBank/DDBJ whole genome shotgun (WGS) entry which is preliminary data.</text>
</comment>
<protein>
    <submittedName>
        <fullName evidence="1">Uncharacterized protein</fullName>
    </submittedName>
</protein>
<name>A0ACC2PUJ6_9HYME</name>
<proteinExistence type="predicted"/>
<accession>A0ACC2PUJ6</accession>
<dbReference type="EMBL" id="CM056741">
    <property type="protein sequence ID" value="KAJ8687062.1"/>
    <property type="molecule type" value="Genomic_DNA"/>
</dbReference>
<reference evidence="1" key="1">
    <citation type="submission" date="2023-04" db="EMBL/GenBank/DDBJ databases">
        <title>A chromosome-level genome assembly of the parasitoid wasp Eretmocerus hayati.</title>
        <authorList>
            <person name="Zhong Y."/>
            <person name="Liu S."/>
            <person name="Liu Y."/>
        </authorList>
    </citation>
    <scope>NUCLEOTIDE SEQUENCE</scope>
    <source>
        <strain evidence="1">ZJU_SS_LIU_2023</strain>
    </source>
</reference>